<protein>
    <submittedName>
        <fullName evidence="7">UbiA family prenyltransferase</fullName>
    </submittedName>
</protein>
<feature type="transmembrane region" description="Helical" evidence="6">
    <location>
        <begin position="148"/>
        <end position="169"/>
    </location>
</feature>
<keyword evidence="5 6" id="KW-0472">Membrane</keyword>
<dbReference type="NCBIfam" id="NF009512">
    <property type="entry name" value="PRK12872.1-1"/>
    <property type="match status" value="1"/>
</dbReference>
<feature type="transmembrane region" description="Helical" evidence="6">
    <location>
        <begin position="290"/>
        <end position="310"/>
    </location>
</feature>
<dbReference type="Gene3D" id="1.20.120.1780">
    <property type="entry name" value="UbiA prenyltransferase"/>
    <property type="match status" value="1"/>
</dbReference>
<dbReference type="Proteomes" id="UP000817854">
    <property type="component" value="Unassembled WGS sequence"/>
</dbReference>
<dbReference type="PANTHER" id="PTHR42723:SF1">
    <property type="entry name" value="CHLOROPHYLL SYNTHASE, CHLOROPLASTIC"/>
    <property type="match status" value="1"/>
</dbReference>
<feature type="transmembrane region" description="Helical" evidence="6">
    <location>
        <begin position="181"/>
        <end position="198"/>
    </location>
</feature>
<evidence type="ECO:0000256" key="5">
    <source>
        <dbReference type="ARBA" id="ARBA00023136"/>
    </source>
</evidence>
<feature type="transmembrane region" description="Helical" evidence="6">
    <location>
        <begin position="47"/>
        <end position="66"/>
    </location>
</feature>
<reference evidence="7 8" key="3">
    <citation type="submission" date="2020-02" db="EMBL/GenBank/DDBJ databases">
        <title>Flavobacterium profundi sp. nov., isolated from a deep-sea seamount.</title>
        <authorList>
            <person name="Zhang D.-C."/>
        </authorList>
    </citation>
    <scope>NUCLEOTIDE SEQUENCE [LARGE SCALE GENOMIC DNA]</scope>
    <source>
        <strain evidence="7 8">EC11</strain>
    </source>
</reference>
<keyword evidence="2" id="KW-1003">Cell membrane</keyword>
<gene>
    <name evidence="7" type="primary">ubiA</name>
    <name evidence="7" type="ORF">FIA58_002165</name>
</gene>
<name>A0ABX0ILJ7_9FLAO</name>
<dbReference type="Pfam" id="PF01040">
    <property type="entry name" value="UbiA"/>
    <property type="match status" value="1"/>
</dbReference>
<dbReference type="InterPro" id="IPR044878">
    <property type="entry name" value="UbiA_sf"/>
</dbReference>
<keyword evidence="8" id="KW-1185">Reference proteome</keyword>
<feature type="transmembrane region" description="Helical" evidence="6">
    <location>
        <begin position="93"/>
        <end position="113"/>
    </location>
</feature>
<feature type="transmembrane region" description="Helical" evidence="6">
    <location>
        <begin position="12"/>
        <end position="27"/>
    </location>
</feature>
<evidence type="ECO:0000313" key="8">
    <source>
        <dbReference type="Proteomes" id="UP000817854"/>
    </source>
</evidence>
<evidence type="ECO:0000256" key="3">
    <source>
        <dbReference type="ARBA" id="ARBA00022692"/>
    </source>
</evidence>
<proteinExistence type="predicted"/>
<reference evidence="7 8" key="2">
    <citation type="submission" date="2019-05" db="EMBL/GenBank/DDBJ databases">
        <authorList>
            <person name="Lianzixin W."/>
        </authorList>
    </citation>
    <scope>NUCLEOTIDE SEQUENCE [LARGE SCALE GENOMIC DNA]</scope>
    <source>
        <strain evidence="7 8">EC11</strain>
    </source>
</reference>
<comment type="caution">
    <text evidence="7">The sequence shown here is derived from an EMBL/GenBank/DDBJ whole genome shotgun (WGS) entry which is preliminary data.</text>
</comment>
<dbReference type="CDD" id="cd13961">
    <property type="entry name" value="PT_UbiA_DGGGPS"/>
    <property type="match status" value="1"/>
</dbReference>
<evidence type="ECO:0000256" key="2">
    <source>
        <dbReference type="ARBA" id="ARBA00022475"/>
    </source>
</evidence>
<accession>A0ABX0ILJ7</accession>
<evidence type="ECO:0000313" key="7">
    <source>
        <dbReference type="EMBL" id="NHN24468.1"/>
    </source>
</evidence>
<keyword evidence="3 6" id="KW-0812">Transmembrane</keyword>
<dbReference type="EMBL" id="VEVQ02000001">
    <property type="protein sequence ID" value="NHN24468.1"/>
    <property type="molecule type" value="Genomic_DNA"/>
</dbReference>
<evidence type="ECO:0000256" key="6">
    <source>
        <dbReference type="SAM" id="Phobius"/>
    </source>
</evidence>
<feature type="transmembrane region" description="Helical" evidence="6">
    <location>
        <begin position="119"/>
        <end position="136"/>
    </location>
</feature>
<keyword evidence="4 6" id="KW-1133">Transmembrane helix</keyword>
<sequence>MKYLKLIRFQNLLILALMQVLFRYTYLKAATYNTLTPSNDYLSLTHFQFALLVLSTVCIAAAGYVINNIMDQDNDEITKPKDRIVGKSISESSAYNIYVVLNIIGVGIGFYLSNAVGKKGLFTVFIFATALLYVYSTFLKKIVIVSNIIVAFILSFSILILGIFDLFPATYDGNVIQMKKAFAILFDYAVFAFIINWIREIVKDIEDTDGDYASGIQTLPLLLGKTRTAKLVSVLIIIPILLLLFYITKNLLDYNYVFLYGLLFVIGPLLYCMIKLWSAKSKFEFKHVSTILKLVLFFGILSIAIITYAIKNAQG</sequence>
<dbReference type="Gene3D" id="1.10.357.140">
    <property type="entry name" value="UbiA prenyltransferase"/>
    <property type="match status" value="1"/>
</dbReference>
<feature type="transmembrane region" description="Helical" evidence="6">
    <location>
        <begin position="231"/>
        <end position="248"/>
    </location>
</feature>
<dbReference type="InterPro" id="IPR050475">
    <property type="entry name" value="Prenyltransferase_related"/>
</dbReference>
<dbReference type="RefSeq" id="WP_140959562.1">
    <property type="nucleotide sequence ID" value="NZ_VEVQ02000001.1"/>
</dbReference>
<dbReference type="InterPro" id="IPR000537">
    <property type="entry name" value="UbiA_prenyltransferase"/>
</dbReference>
<feature type="transmembrane region" description="Helical" evidence="6">
    <location>
        <begin position="254"/>
        <end position="278"/>
    </location>
</feature>
<comment type="subcellular location">
    <subcellularLocation>
        <location evidence="1">Membrane</location>
        <topology evidence="1">Multi-pass membrane protein</topology>
    </subcellularLocation>
</comment>
<evidence type="ECO:0000256" key="4">
    <source>
        <dbReference type="ARBA" id="ARBA00022989"/>
    </source>
</evidence>
<evidence type="ECO:0000256" key="1">
    <source>
        <dbReference type="ARBA" id="ARBA00004141"/>
    </source>
</evidence>
<reference evidence="8" key="1">
    <citation type="submission" date="2019-05" db="EMBL/GenBank/DDBJ databases">
        <title>Flavobacterium profundi sp. nov., isolated from a deep-sea seamount.</title>
        <authorList>
            <person name="Zhang D.-C."/>
        </authorList>
    </citation>
    <scope>NUCLEOTIDE SEQUENCE [LARGE SCALE GENOMIC DNA]</scope>
    <source>
        <strain evidence="8">EC11</strain>
    </source>
</reference>
<dbReference type="PANTHER" id="PTHR42723">
    <property type="entry name" value="CHLOROPHYLL SYNTHASE"/>
    <property type="match status" value="1"/>
</dbReference>
<organism evidence="7 8">
    <name type="scientific">Flavobacterium jejuense</name>
    <dbReference type="NCBI Taxonomy" id="1544455"/>
    <lineage>
        <taxon>Bacteria</taxon>
        <taxon>Pseudomonadati</taxon>
        <taxon>Bacteroidota</taxon>
        <taxon>Flavobacteriia</taxon>
        <taxon>Flavobacteriales</taxon>
        <taxon>Flavobacteriaceae</taxon>
        <taxon>Flavobacterium</taxon>
    </lineage>
</organism>